<organism evidence="1 2">
    <name type="scientific">Papaver nudicaule</name>
    <name type="common">Iceland poppy</name>
    <dbReference type="NCBI Taxonomy" id="74823"/>
    <lineage>
        <taxon>Eukaryota</taxon>
        <taxon>Viridiplantae</taxon>
        <taxon>Streptophyta</taxon>
        <taxon>Embryophyta</taxon>
        <taxon>Tracheophyta</taxon>
        <taxon>Spermatophyta</taxon>
        <taxon>Magnoliopsida</taxon>
        <taxon>Ranunculales</taxon>
        <taxon>Papaveraceae</taxon>
        <taxon>Papaveroideae</taxon>
        <taxon>Papaver</taxon>
    </lineage>
</organism>
<gene>
    <name evidence="1" type="ORF">MKW94_011511</name>
</gene>
<dbReference type="PANTHER" id="PTHR36030:SF1">
    <property type="entry name" value="CALMODULIN-BINDING DOMAIN-CONTAINING PROTEIN"/>
    <property type="match status" value="1"/>
</dbReference>
<dbReference type="Proteomes" id="UP001177140">
    <property type="component" value="Unassembled WGS sequence"/>
</dbReference>
<dbReference type="PANTHER" id="PTHR36030">
    <property type="entry name" value="CALMODULIN-BINDING DOMAIN-CONTAINING PROTEIN"/>
    <property type="match status" value="1"/>
</dbReference>
<reference evidence="1" key="1">
    <citation type="submission" date="2022-03" db="EMBL/GenBank/DDBJ databases">
        <title>A functionally conserved STORR gene fusion in Papaver species that diverged 16.8 million years ago.</title>
        <authorList>
            <person name="Catania T."/>
        </authorList>
    </citation>
    <scope>NUCLEOTIDE SEQUENCE</scope>
    <source>
        <strain evidence="1">S-191538</strain>
    </source>
</reference>
<dbReference type="EMBL" id="JAJJMA010041136">
    <property type="protein sequence ID" value="MCL7025061.1"/>
    <property type="molecule type" value="Genomic_DNA"/>
</dbReference>
<protein>
    <submittedName>
        <fullName evidence="1">Uncharacterized protein</fullName>
    </submittedName>
</protein>
<comment type="caution">
    <text evidence="1">The sequence shown here is derived from an EMBL/GenBank/DDBJ whole genome shotgun (WGS) entry which is preliminary data.</text>
</comment>
<proteinExistence type="predicted"/>
<evidence type="ECO:0000313" key="2">
    <source>
        <dbReference type="Proteomes" id="UP001177140"/>
    </source>
</evidence>
<sequence length="113" mass="13006">MDSMNRKRRGFIKGRIVLSLYRTSAPKPTASTFQFSTQVKPSYENEFVVPQASSSKKVLSFLKTDNIVRDSYVGAGDNNVDVKASNYISYVQERFKLERVDSERRKYQDTAHK</sequence>
<accession>A0AA41RWZ1</accession>
<evidence type="ECO:0000313" key="1">
    <source>
        <dbReference type="EMBL" id="MCL7025061.1"/>
    </source>
</evidence>
<name>A0AA41RWZ1_PAPNU</name>
<dbReference type="AlphaFoldDB" id="A0AA41RWZ1"/>
<keyword evidence="2" id="KW-1185">Reference proteome</keyword>